<dbReference type="Pfam" id="PF06992">
    <property type="entry name" value="Phage_lambda_P"/>
    <property type="match status" value="1"/>
</dbReference>
<evidence type="ECO:0000313" key="1">
    <source>
        <dbReference type="EMBL" id="SEG13011.1"/>
    </source>
</evidence>
<dbReference type="OrthoDB" id="5725929at2"/>
<reference evidence="1 2" key="1">
    <citation type="submission" date="2016-10" db="EMBL/GenBank/DDBJ databases">
        <authorList>
            <person name="de Groot N.N."/>
        </authorList>
    </citation>
    <scope>NUCLEOTIDE SEQUENCE [LARGE SCALE GENOMIC DNA]</scope>
    <source>
        <strain evidence="1 2">DSM 22012</strain>
    </source>
</reference>
<proteinExistence type="predicted"/>
<dbReference type="EMBL" id="FNVQ01000001">
    <property type="protein sequence ID" value="SEG13011.1"/>
    <property type="molecule type" value="Genomic_DNA"/>
</dbReference>
<evidence type="ECO:0000313" key="2">
    <source>
        <dbReference type="Proteomes" id="UP000236745"/>
    </source>
</evidence>
<dbReference type="GO" id="GO:0006270">
    <property type="term" value="P:DNA replication initiation"/>
    <property type="evidence" value="ECO:0007669"/>
    <property type="project" value="InterPro"/>
</dbReference>
<protein>
    <submittedName>
        <fullName evidence="1">Phage replication protein P</fullName>
    </submittedName>
</protein>
<accession>A0A1H5XMM6</accession>
<dbReference type="RefSeq" id="WP_104002348.1">
    <property type="nucleotide sequence ID" value="NZ_FNVQ01000001.1"/>
</dbReference>
<name>A0A1H5XMM6_9GAMM</name>
<dbReference type="AlphaFoldDB" id="A0A1H5XMM6"/>
<dbReference type="Proteomes" id="UP000236745">
    <property type="component" value="Unassembled WGS sequence"/>
</dbReference>
<organism evidence="1 2">
    <name type="scientific">Marinobacterium lutimaris</name>
    <dbReference type="NCBI Taxonomy" id="568106"/>
    <lineage>
        <taxon>Bacteria</taxon>
        <taxon>Pseudomonadati</taxon>
        <taxon>Pseudomonadota</taxon>
        <taxon>Gammaproteobacteria</taxon>
        <taxon>Oceanospirillales</taxon>
        <taxon>Oceanospirillaceae</taxon>
        <taxon>Marinobacterium</taxon>
    </lineage>
</organism>
<sequence length="226" mass="25054">MKTVTELTTQAMQHQRTGEIASVSEWTEEQREAGTKQVNDLFKSLQASFPAWKQAFPTTQELNLAKKVWVRALLEAGITEMEQIKLGTRKARASGSAFFPAVGQFIQWCKPTPEDLGLPSERDAYHEACNHAHAIYAHTWSHPAVYEAGRRTGWFELRSEEATRMQKAFGAVYADVCKSVMAGAEFEVPKPKAGALEHHTNGNRIKTKSEVAVGKEALAALKRGLA</sequence>
<dbReference type="InterPro" id="IPR009731">
    <property type="entry name" value="P-like"/>
</dbReference>
<gene>
    <name evidence="1" type="ORF">SAMN05444390_1011440</name>
</gene>
<keyword evidence="2" id="KW-1185">Reference proteome</keyword>